<dbReference type="InterPro" id="IPR016040">
    <property type="entry name" value="NAD(P)-bd_dom"/>
</dbReference>
<dbReference type="Gene3D" id="3.40.50.720">
    <property type="entry name" value="NAD(P)-binding Rossmann-like Domain"/>
    <property type="match status" value="1"/>
</dbReference>
<evidence type="ECO:0000259" key="1">
    <source>
        <dbReference type="Pfam" id="PF13460"/>
    </source>
</evidence>
<dbReference type="EMBL" id="JABFYL010000032">
    <property type="protein sequence ID" value="NVN51143.1"/>
    <property type="molecule type" value="Genomic_DNA"/>
</dbReference>
<dbReference type="PANTHER" id="PTHR47129">
    <property type="entry name" value="QUINONE OXIDOREDUCTASE 2"/>
    <property type="match status" value="1"/>
</dbReference>
<dbReference type="SUPFAM" id="SSF51735">
    <property type="entry name" value="NAD(P)-binding Rossmann-fold domains"/>
    <property type="match status" value="1"/>
</dbReference>
<reference evidence="2 3" key="1">
    <citation type="submission" date="2020-05" db="EMBL/GenBank/DDBJ databases">
        <title>Draft genome sequence of Mycobacterium hippocampi DL, isolated from European seabass, Dicentrarchus labrax, reared in fish farms.</title>
        <authorList>
            <person name="Stathopoulou P."/>
            <person name="Asimakis E."/>
            <person name="Tzokas K."/>
            <person name="Batargias C."/>
            <person name="Tsiamis G."/>
        </authorList>
    </citation>
    <scope>NUCLEOTIDE SEQUENCE [LARGE SCALE GENOMIC DNA]</scope>
    <source>
        <strain evidence="2 3">DL</strain>
    </source>
</reference>
<gene>
    <name evidence="2" type="ORF">HLY00_1179</name>
</gene>
<sequence>MIVGVTGASGTLGRLVADGLLDVVDPADVVLTTRNPSALAGYAALGVDVRYADFNERATLDGAFGGIDRLLLISADNIGSRVSGQLAAIDTATRVGVSHIAYTSIPRPESDNPAIVAPDHRATEQALRSSGMQWTALRNNLYADLQLGVIERARATGTLITNAGDGGAAYVTRRDCAAAAVGVLTGDVDANVAFDVTGPRPVTAQDIAALAGSHVEVVGVDDDAYAAELRGSGLPADVVQLLTSMGAATRRGFLADVSDAVARLSGRPATPLEALLAHERD</sequence>
<dbReference type="PANTHER" id="PTHR47129:SF1">
    <property type="entry name" value="NMRA-LIKE DOMAIN-CONTAINING PROTEIN"/>
    <property type="match status" value="1"/>
</dbReference>
<accession>A0A850PRN4</accession>
<dbReference type="RefSeq" id="WP_178359473.1">
    <property type="nucleotide sequence ID" value="NZ_JABFYL010000032.1"/>
</dbReference>
<dbReference type="CDD" id="cd05269">
    <property type="entry name" value="TMR_SDR_a"/>
    <property type="match status" value="1"/>
</dbReference>
<evidence type="ECO:0000313" key="2">
    <source>
        <dbReference type="EMBL" id="NVN51143.1"/>
    </source>
</evidence>
<dbReference type="AlphaFoldDB" id="A0A850PRN4"/>
<dbReference type="Gene3D" id="3.90.25.10">
    <property type="entry name" value="UDP-galactose 4-epimerase, domain 1"/>
    <property type="match status" value="1"/>
</dbReference>
<dbReference type="InterPro" id="IPR036291">
    <property type="entry name" value="NAD(P)-bd_dom_sf"/>
</dbReference>
<dbReference type="InterPro" id="IPR052718">
    <property type="entry name" value="NmrA-type_oxidoreductase"/>
</dbReference>
<keyword evidence="3" id="KW-1185">Reference proteome</keyword>
<feature type="domain" description="NAD(P)-binding" evidence="1">
    <location>
        <begin position="7"/>
        <end position="185"/>
    </location>
</feature>
<dbReference type="Pfam" id="PF13460">
    <property type="entry name" value="NAD_binding_10"/>
    <property type="match status" value="1"/>
</dbReference>
<evidence type="ECO:0000313" key="3">
    <source>
        <dbReference type="Proteomes" id="UP000570517"/>
    </source>
</evidence>
<organism evidence="2 3">
    <name type="scientific">Mycolicibacterium hippocampi</name>
    <dbReference type="NCBI Taxonomy" id="659824"/>
    <lineage>
        <taxon>Bacteria</taxon>
        <taxon>Bacillati</taxon>
        <taxon>Actinomycetota</taxon>
        <taxon>Actinomycetes</taxon>
        <taxon>Mycobacteriales</taxon>
        <taxon>Mycobacteriaceae</taxon>
        <taxon>Mycolicibacterium</taxon>
    </lineage>
</organism>
<name>A0A850PRN4_9MYCO</name>
<protein>
    <recommendedName>
        <fullName evidence="1">NAD(P)-binding domain-containing protein</fullName>
    </recommendedName>
</protein>
<proteinExistence type="predicted"/>
<dbReference type="Proteomes" id="UP000570517">
    <property type="component" value="Unassembled WGS sequence"/>
</dbReference>
<comment type="caution">
    <text evidence="2">The sequence shown here is derived from an EMBL/GenBank/DDBJ whole genome shotgun (WGS) entry which is preliminary data.</text>
</comment>